<dbReference type="OrthoDB" id="1260349at2"/>
<protein>
    <submittedName>
        <fullName evidence="2">Uncharacterized protein</fullName>
    </submittedName>
</protein>
<proteinExistence type="predicted"/>
<dbReference type="KEGG" id="pgin:FRZ67_08590"/>
<accession>A0A5B8V7Y9</accession>
<dbReference type="EMBL" id="CP042435">
    <property type="protein sequence ID" value="QEC67349.1"/>
    <property type="molecule type" value="Genomic_DNA"/>
</dbReference>
<name>A0A5B8V7Y9_9BACT</name>
<keyword evidence="1" id="KW-0732">Signal</keyword>
<feature type="signal peptide" evidence="1">
    <location>
        <begin position="1"/>
        <end position="19"/>
    </location>
</feature>
<reference evidence="2 3" key="1">
    <citation type="journal article" date="2016" name="Int. J. Syst. Evol. Microbiol.">
        <title>Panacibacter ginsenosidivorans gen. nov., sp. nov., with ginsenoside converting activity isolated from soil of a ginseng field.</title>
        <authorList>
            <person name="Siddiqi M.Z."/>
            <person name="Muhammad Shafi S."/>
            <person name="Choi K.D."/>
            <person name="Im W.T."/>
        </authorList>
    </citation>
    <scope>NUCLEOTIDE SEQUENCE [LARGE SCALE GENOMIC DNA]</scope>
    <source>
        <strain evidence="2 3">Gsoil1550</strain>
    </source>
</reference>
<feature type="chain" id="PRO_5022692399" evidence="1">
    <location>
        <begin position="20"/>
        <end position="122"/>
    </location>
</feature>
<sequence>MKKIIFIAFIAFISVSANAQLTNSKWKGTLQLDSPTDIVFDFRTDTLEAIVAADNSSLELMKYSIKDSILSIQKISGQSDCDDSAIAKYKFEINSEGLLLTVIEDGCINRSGVLDNTKWVKE</sequence>
<keyword evidence="3" id="KW-1185">Reference proteome</keyword>
<evidence type="ECO:0000256" key="1">
    <source>
        <dbReference type="SAM" id="SignalP"/>
    </source>
</evidence>
<evidence type="ECO:0000313" key="2">
    <source>
        <dbReference type="EMBL" id="QEC67349.1"/>
    </source>
</evidence>
<dbReference type="RefSeq" id="WP_147189156.1">
    <property type="nucleotide sequence ID" value="NZ_CP042435.1"/>
</dbReference>
<dbReference type="AlphaFoldDB" id="A0A5B8V7Y9"/>
<dbReference type="Proteomes" id="UP000321533">
    <property type="component" value="Chromosome"/>
</dbReference>
<organism evidence="2 3">
    <name type="scientific">Panacibacter ginsenosidivorans</name>
    <dbReference type="NCBI Taxonomy" id="1813871"/>
    <lineage>
        <taxon>Bacteria</taxon>
        <taxon>Pseudomonadati</taxon>
        <taxon>Bacteroidota</taxon>
        <taxon>Chitinophagia</taxon>
        <taxon>Chitinophagales</taxon>
        <taxon>Chitinophagaceae</taxon>
        <taxon>Panacibacter</taxon>
    </lineage>
</organism>
<evidence type="ECO:0000313" key="3">
    <source>
        <dbReference type="Proteomes" id="UP000321533"/>
    </source>
</evidence>
<gene>
    <name evidence="2" type="ORF">FRZ67_08590</name>
</gene>